<dbReference type="OrthoDB" id="21443at2759"/>
<dbReference type="PANTHER" id="PTHR14523:SF1">
    <property type="entry name" value="HOMOLOGOUS RECOMBINATION OB-FOLD PROTEIN"/>
    <property type="match status" value="1"/>
</dbReference>
<dbReference type="Pfam" id="PF15072">
    <property type="entry name" value="HROB"/>
    <property type="match status" value="1"/>
</dbReference>
<dbReference type="EMBL" id="KK118281">
    <property type="protein sequence ID" value="KFM72621.1"/>
    <property type="molecule type" value="Genomic_DNA"/>
</dbReference>
<dbReference type="GO" id="GO:0000725">
    <property type="term" value="P:recombinational repair"/>
    <property type="evidence" value="ECO:0007669"/>
    <property type="project" value="InterPro"/>
</dbReference>
<proteinExistence type="predicted"/>
<sequence length="404" mass="44969">MTVTTSTPIKNSNKFGKCSVNISFNDCNVLQQDSSKSLSNGTELDSANACIIRENFGISKFVSKTNNLSGNCSELDNESNEKTVLINKRFIPGFTPKAKKRKFPGPAGLLSEEVKESGKREFGISDTNHNNQMLSNSEKELENIASSQFSPEELLLPSWKTLQTEVSSCPNLLATAKYYSIRRVLHESCKLKLPKYIVAPILCVLIKHISYKDSSATLMLLDDTDEIKGSVDDEVVNTYKEHLQAGTALILKNVTFLFNVLILKKSNIVSIYLPNGKSNHIEDFGSVILESSEDRGYLRISNEMSSDHRPVHTDNLKTLIPSIIPKEQYGYNGKISSSISTSQQLKIQIAESKESFQVASNPRHTKAVTAKNTLKDASLNCDEMDDDFDQLFSTLDEKSFLEDI</sequence>
<dbReference type="OMA" id="SANACII"/>
<feature type="domain" description="Homologous recombination OB-fold protein OB-fold" evidence="1">
    <location>
        <begin position="200"/>
        <end position="274"/>
    </location>
</feature>
<gene>
    <name evidence="2" type="ORF">X975_08181</name>
</gene>
<dbReference type="AlphaFoldDB" id="A0A087U5I2"/>
<dbReference type="Proteomes" id="UP000054359">
    <property type="component" value="Unassembled WGS sequence"/>
</dbReference>
<name>A0A087U5I2_STEMI</name>
<organism evidence="2 3">
    <name type="scientific">Stegodyphus mimosarum</name>
    <name type="common">African social velvet spider</name>
    <dbReference type="NCBI Taxonomy" id="407821"/>
    <lineage>
        <taxon>Eukaryota</taxon>
        <taxon>Metazoa</taxon>
        <taxon>Ecdysozoa</taxon>
        <taxon>Arthropoda</taxon>
        <taxon>Chelicerata</taxon>
        <taxon>Arachnida</taxon>
        <taxon>Araneae</taxon>
        <taxon>Araneomorphae</taxon>
        <taxon>Entelegynae</taxon>
        <taxon>Eresoidea</taxon>
        <taxon>Eresidae</taxon>
        <taxon>Stegodyphus</taxon>
    </lineage>
</organism>
<evidence type="ECO:0000313" key="3">
    <source>
        <dbReference type="Proteomes" id="UP000054359"/>
    </source>
</evidence>
<protein>
    <recommendedName>
        <fullName evidence="1">Homologous recombination OB-fold protein OB-fold domain-containing protein</fullName>
    </recommendedName>
</protein>
<dbReference type="InterPro" id="IPR028045">
    <property type="entry name" value="HROB"/>
</dbReference>
<evidence type="ECO:0000259" key="1">
    <source>
        <dbReference type="Pfam" id="PF15072"/>
    </source>
</evidence>
<evidence type="ECO:0000313" key="2">
    <source>
        <dbReference type="EMBL" id="KFM72621.1"/>
    </source>
</evidence>
<dbReference type="InterPro" id="IPR058570">
    <property type="entry name" value="HROB_OB"/>
</dbReference>
<keyword evidence="3" id="KW-1185">Reference proteome</keyword>
<dbReference type="PANTHER" id="PTHR14523">
    <property type="entry name" value="UNCHARACTERIZED PROTEIN C17ORF53 HOMOLOG"/>
    <property type="match status" value="1"/>
</dbReference>
<feature type="non-terminal residue" evidence="2">
    <location>
        <position position="404"/>
    </location>
</feature>
<reference evidence="2 3" key="1">
    <citation type="submission" date="2013-11" db="EMBL/GenBank/DDBJ databases">
        <title>Genome sequencing of Stegodyphus mimosarum.</title>
        <authorList>
            <person name="Bechsgaard J."/>
        </authorList>
    </citation>
    <scope>NUCLEOTIDE SEQUENCE [LARGE SCALE GENOMIC DNA]</scope>
</reference>
<accession>A0A087U5I2</accession>